<name>A0A5B9EHJ5_9BACT</name>
<protein>
    <recommendedName>
        <fullName evidence="3">exo-alpha-sialidase</fullName>
        <ecNumber evidence="3">3.2.1.18</ecNumber>
    </recommendedName>
</protein>
<dbReference type="Pfam" id="PF13088">
    <property type="entry name" value="BNR_2"/>
    <property type="match status" value="1"/>
</dbReference>
<evidence type="ECO:0000313" key="5">
    <source>
        <dbReference type="EMBL" id="QEE30300.1"/>
    </source>
</evidence>
<dbReference type="GO" id="GO:0004308">
    <property type="term" value="F:exo-alpha-sialidase activity"/>
    <property type="evidence" value="ECO:0007669"/>
    <property type="project" value="UniProtKB-EC"/>
</dbReference>
<dbReference type="CDD" id="cd15482">
    <property type="entry name" value="Sialidase_non-viral"/>
    <property type="match status" value="1"/>
</dbReference>
<gene>
    <name evidence="5" type="ORF">FTW19_21345</name>
</gene>
<comment type="catalytic activity">
    <reaction evidence="1">
        <text>Hydrolysis of alpha-(2-&gt;3)-, alpha-(2-&gt;6)-, alpha-(2-&gt;8)- glycosidic linkages of terminal sialic acid residues in oligosaccharides, glycoproteins, glycolipids, colominic acid and synthetic substrates.</text>
        <dbReference type="EC" id="3.2.1.18"/>
    </reaction>
</comment>
<keyword evidence="6" id="KW-1185">Reference proteome</keyword>
<accession>A0A5B9EHJ5</accession>
<dbReference type="KEGG" id="talb:FTW19_21345"/>
<evidence type="ECO:0000256" key="1">
    <source>
        <dbReference type="ARBA" id="ARBA00000427"/>
    </source>
</evidence>
<dbReference type="InterPro" id="IPR011040">
    <property type="entry name" value="Sialidase"/>
</dbReference>
<dbReference type="GO" id="GO:0005737">
    <property type="term" value="C:cytoplasm"/>
    <property type="evidence" value="ECO:0007669"/>
    <property type="project" value="TreeGrafter"/>
</dbReference>
<evidence type="ECO:0000256" key="2">
    <source>
        <dbReference type="ARBA" id="ARBA00009348"/>
    </source>
</evidence>
<dbReference type="AlphaFoldDB" id="A0A5B9EHJ5"/>
<dbReference type="PANTHER" id="PTHR10628">
    <property type="entry name" value="SIALIDASE"/>
    <property type="match status" value="1"/>
</dbReference>
<dbReference type="EMBL" id="CP042806">
    <property type="protein sequence ID" value="QEE30300.1"/>
    <property type="molecule type" value="Genomic_DNA"/>
</dbReference>
<dbReference type="EC" id="3.2.1.18" evidence="3"/>
<dbReference type="SUPFAM" id="SSF50939">
    <property type="entry name" value="Sialidases"/>
    <property type="match status" value="1"/>
</dbReference>
<dbReference type="InterPro" id="IPR026856">
    <property type="entry name" value="Sialidase_fam"/>
</dbReference>
<dbReference type="GO" id="GO:0009313">
    <property type="term" value="P:oligosaccharide catabolic process"/>
    <property type="evidence" value="ECO:0007669"/>
    <property type="project" value="TreeGrafter"/>
</dbReference>
<dbReference type="Gene3D" id="2.120.10.10">
    <property type="match status" value="1"/>
</dbReference>
<proteinExistence type="inferred from homology"/>
<comment type="similarity">
    <text evidence="2">Belongs to the glycosyl hydrolase 33 family.</text>
</comment>
<dbReference type="Proteomes" id="UP000321820">
    <property type="component" value="Chromosome"/>
</dbReference>
<evidence type="ECO:0000256" key="3">
    <source>
        <dbReference type="ARBA" id="ARBA00012733"/>
    </source>
</evidence>
<dbReference type="OrthoDB" id="127067at2"/>
<reference evidence="5 6" key="1">
    <citation type="submission" date="2019-08" db="EMBL/GenBank/DDBJ databases">
        <title>Complete genome sequence of Terriglobus albidus strain ORNL.</title>
        <authorList>
            <person name="Podar M."/>
        </authorList>
    </citation>
    <scope>NUCLEOTIDE SEQUENCE [LARGE SCALE GENOMIC DNA]</scope>
    <source>
        <strain evidence="5 6">ORNL</strain>
    </source>
</reference>
<feature type="domain" description="Sialidase" evidence="4">
    <location>
        <begin position="176"/>
        <end position="452"/>
    </location>
</feature>
<dbReference type="GO" id="GO:0006689">
    <property type="term" value="P:ganglioside catabolic process"/>
    <property type="evidence" value="ECO:0007669"/>
    <property type="project" value="TreeGrafter"/>
</dbReference>
<evidence type="ECO:0000313" key="6">
    <source>
        <dbReference type="Proteomes" id="UP000321820"/>
    </source>
</evidence>
<organism evidence="5 6">
    <name type="scientific">Terriglobus albidus</name>
    <dbReference type="NCBI Taxonomy" id="1592106"/>
    <lineage>
        <taxon>Bacteria</taxon>
        <taxon>Pseudomonadati</taxon>
        <taxon>Acidobacteriota</taxon>
        <taxon>Terriglobia</taxon>
        <taxon>Terriglobales</taxon>
        <taxon>Acidobacteriaceae</taxon>
        <taxon>Terriglobus</taxon>
    </lineage>
</organism>
<dbReference type="PANTHER" id="PTHR10628:SF30">
    <property type="entry name" value="EXO-ALPHA-SIALIDASE"/>
    <property type="match status" value="1"/>
</dbReference>
<dbReference type="GO" id="GO:0016020">
    <property type="term" value="C:membrane"/>
    <property type="evidence" value="ECO:0007669"/>
    <property type="project" value="TreeGrafter"/>
</dbReference>
<evidence type="ECO:0000259" key="4">
    <source>
        <dbReference type="Pfam" id="PF13088"/>
    </source>
</evidence>
<sequence>MAAASGSILRPMPLPTVTSATRPFAMPGCAGQCSTMSIWDCSGSFQSGARPSFSSAPKPSMRSTIPTWRCRTRMHRVLRSGRSHPAMILVTFSSRSMCRSKVLEEGMKHRLRLVAAAILLSCGAAWAQVESVNLWNAGIGGYATYRVPGIVKTKRGTLLAYCGGRKDLSKGDWSPTDILLRRSTDGGRTWEPSRMIAGNGQELTDNAVMIADGKTGGVHLLYQKNYAKVFVRDSSDDGRTFSQEREITDIFDQFKNDYDWNVVTPGTGHGIQLRDGRLLASIWIANGKLNPDGTRAHGPAAVGTVYSDDQGRTWKRGALVARDSAEIVSPNETVATQLPDGKVMLNIRSGGAEHLRAVSTSGDGISGWSKPRFDAQLFDPTCDAGILTDAAEKRVYFSNPDARDVPGAKDRKWRVRENLTLKVSEDNGQTWSHERVLDPGVSGYSDLASGKEELYVIYESGSLQGSQTKPDHVSVARVTKSWLMQGPQPKPWSSPE</sequence>
<dbReference type="InterPro" id="IPR036278">
    <property type="entry name" value="Sialidase_sf"/>
</dbReference>